<name>A0A365P1D9_9FLAO</name>
<feature type="domain" description="YdbS-like PH" evidence="2">
    <location>
        <begin position="261"/>
        <end position="344"/>
    </location>
</feature>
<dbReference type="PANTHER" id="PTHR34473">
    <property type="entry name" value="UPF0699 TRANSMEMBRANE PROTEIN YDBS"/>
    <property type="match status" value="1"/>
</dbReference>
<gene>
    <name evidence="3" type="ORF">DPN68_07850</name>
</gene>
<feature type="domain" description="YdbS-like PH" evidence="2">
    <location>
        <begin position="414"/>
        <end position="486"/>
    </location>
</feature>
<feature type="transmembrane region" description="Helical" evidence="1">
    <location>
        <begin position="231"/>
        <end position="255"/>
    </location>
</feature>
<dbReference type="InterPro" id="IPR014529">
    <property type="entry name" value="UCP026631"/>
</dbReference>
<evidence type="ECO:0000313" key="4">
    <source>
        <dbReference type="Proteomes" id="UP000253319"/>
    </source>
</evidence>
<sequence>MPNSSNFSEPQRQSLIGVVVLFANTIQKTIRAFWPLVLIWMVRIESMNKLVLFGGTFVVLVLLALFSYLQYYYFTFHIDEETEEFVIQKGVFNKTRITIQLHKIQQVNINQSLIQKLVNVHKLEIDTAGSDKKEASISAISHELALALKERLIALSKTSNETAVDEISEIEEKQTFIAINLISLLKIGITSNYVRSFALILLFFSTILENIQKVVGDEVLDENQVTNYLDSLPIITSIVLVFGIFFTLILTVNLVRTVIKYFNFTIQKSRNSISLHYGLLATKNILLNPNKVQKVTVSQNFFQKKLDVTSVKVYQASSGEQELKAKDQIEIPGCSVAERDKILALLYQNLPVKGKKFKPNWRKLAVNLFFFLLFPIAITFFLNWSFQWIEWDLWMIYSLIFIVFAGILVWFSFKNYRLFVSNTFIIKQNGAWDIDTSIIEPYKIQAIETHQFFWQKVTNIGSVSLSTAGGTISFTTANFDEIKQLVNYWLYQVEISEKNWM</sequence>
<reference evidence="3 4" key="1">
    <citation type="submission" date="2018-06" db="EMBL/GenBank/DDBJ databases">
        <title>Flavobacterium tibetense sp. nov., isolated from a wetland YonghuCo on Tibetan Plateau.</title>
        <authorList>
            <person name="Xing P."/>
            <person name="Phurbu D."/>
            <person name="Lu H."/>
        </authorList>
    </citation>
    <scope>NUCLEOTIDE SEQUENCE [LARGE SCALE GENOMIC DNA]</scope>
    <source>
        <strain evidence="3 4">YH5</strain>
    </source>
</reference>
<keyword evidence="1" id="KW-1133">Transmembrane helix</keyword>
<evidence type="ECO:0000313" key="3">
    <source>
        <dbReference type="EMBL" id="RBA28333.1"/>
    </source>
</evidence>
<feature type="transmembrane region" description="Helical" evidence="1">
    <location>
        <begin position="364"/>
        <end position="382"/>
    </location>
</feature>
<dbReference type="PANTHER" id="PTHR34473:SF2">
    <property type="entry name" value="UPF0699 TRANSMEMBRANE PROTEIN YDBT"/>
    <property type="match status" value="1"/>
</dbReference>
<dbReference type="PIRSF" id="PIRSF026631">
    <property type="entry name" value="UCP026631"/>
    <property type="match status" value="1"/>
</dbReference>
<feature type="transmembrane region" description="Helical" evidence="1">
    <location>
        <begin position="50"/>
        <end position="69"/>
    </location>
</feature>
<proteinExistence type="predicted"/>
<feature type="transmembrane region" description="Helical" evidence="1">
    <location>
        <begin position="394"/>
        <end position="413"/>
    </location>
</feature>
<evidence type="ECO:0000256" key="1">
    <source>
        <dbReference type="SAM" id="Phobius"/>
    </source>
</evidence>
<evidence type="ECO:0000259" key="2">
    <source>
        <dbReference type="Pfam" id="PF03703"/>
    </source>
</evidence>
<comment type="caution">
    <text evidence="3">The sequence shown here is derived from an EMBL/GenBank/DDBJ whole genome shotgun (WGS) entry which is preliminary data.</text>
</comment>
<dbReference type="Pfam" id="PF03703">
    <property type="entry name" value="bPH_2"/>
    <property type="match status" value="3"/>
</dbReference>
<keyword evidence="4" id="KW-1185">Reference proteome</keyword>
<keyword evidence="1" id="KW-0472">Membrane</keyword>
<protein>
    <recommendedName>
        <fullName evidence="2">YdbS-like PH domain-containing protein</fullName>
    </recommendedName>
</protein>
<dbReference type="EMBL" id="QLST01000008">
    <property type="protein sequence ID" value="RBA28333.1"/>
    <property type="molecule type" value="Genomic_DNA"/>
</dbReference>
<dbReference type="Proteomes" id="UP000253319">
    <property type="component" value="Unassembled WGS sequence"/>
</dbReference>
<keyword evidence="1" id="KW-0812">Transmembrane</keyword>
<feature type="domain" description="YdbS-like PH" evidence="2">
    <location>
        <begin position="73"/>
        <end position="151"/>
    </location>
</feature>
<dbReference type="InterPro" id="IPR005182">
    <property type="entry name" value="YdbS-like_PH"/>
</dbReference>
<organism evidence="3 4">
    <name type="scientific">Flavobacterium tibetense</name>
    <dbReference type="NCBI Taxonomy" id="2233533"/>
    <lineage>
        <taxon>Bacteria</taxon>
        <taxon>Pseudomonadati</taxon>
        <taxon>Bacteroidota</taxon>
        <taxon>Flavobacteriia</taxon>
        <taxon>Flavobacteriales</taxon>
        <taxon>Flavobacteriaceae</taxon>
        <taxon>Flavobacterium</taxon>
    </lineage>
</organism>
<accession>A0A365P1D9</accession>
<dbReference type="AlphaFoldDB" id="A0A365P1D9"/>